<proteinExistence type="predicted"/>
<name>A0A0C9V6U1_SPHS4</name>
<evidence type="ECO:0000259" key="2">
    <source>
        <dbReference type="PROSITE" id="PS50829"/>
    </source>
</evidence>
<feature type="compositionally biased region" description="Acidic residues" evidence="1">
    <location>
        <begin position="133"/>
        <end position="145"/>
    </location>
</feature>
<feature type="region of interest" description="Disordered" evidence="1">
    <location>
        <begin position="1"/>
        <end position="154"/>
    </location>
</feature>
<dbReference type="Proteomes" id="UP000054279">
    <property type="component" value="Unassembled WGS sequence"/>
</dbReference>
<dbReference type="EMBL" id="KN837170">
    <property type="protein sequence ID" value="KIJ37277.1"/>
    <property type="molecule type" value="Genomic_DNA"/>
</dbReference>
<organism evidence="3 4">
    <name type="scientific">Sphaerobolus stellatus (strain SS14)</name>
    <dbReference type="NCBI Taxonomy" id="990650"/>
    <lineage>
        <taxon>Eukaryota</taxon>
        <taxon>Fungi</taxon>
        <taxon>Dikarya</taxon>
        <taxon>Basidiomycota</taxon>
        <taxon>Agaricomycotina</taxon>
        <taxon>Agaricomycetes</taxon>
        <taxon>Phallomycetidae</taxon>
        <taxon>Geastrales</taxon>
        <taxon>Sphaerobolaceae</taxon>
        <taxon>Sphaerobolus</taxon>
    </lineage>
</organism>
<keyword evidence="4" id="KW-1185">Reference proteome</keyword>
<feature type="compositionally biased region" description="Basic and acidic residues" evidence="1">
    <location>
        <begin position="211"/>
        <end position="221"/>
    </location>
</feature>
<evidence type="ECO:0000313" key="4">
    <source>
        <dbReference type="Proteomes" id="UP000054279"/>
    </source>
</evidence>
<dbReference type="InterPro" id="IPR035445">
    <property type="entry name" value="GYF-like_dom_sf"/>
</dbReference>
<dbReference type="HOGENOM" id="CLU_024456_1_0_1"/>
<dbReference type="Gene3D" id="3.30.1490.40">
    <property type="match status" value="1"/>
</dbReference>
<feature type="compositionally biased region" description="Acidic residues" evidence="1">
    <location>
        <begin position="84"/>
        <end position="101"/>
    </location>
</feature>
<reference evidence="3 4" key="1">
    <citation type="submission" date="2014-06" db="EMBL/GenBank/DDBJ databases">
        <title>Evolutionary Origins and Diversification of the Mycorrhizal Mutualists.</title>
        <authorList>
            <consortium name="DOE Joint Genome Institute"/>
            <consortium name="Mycorrhizal Genomics Consortium"/>
            <person name="Kohler A."/>
            <person name="Kuo A."/>
            <person name="Nagy L.G."/>
            <person name="Floudas D."/>
            <person name="Copeland A."/>
            <person name="Barry K.W."/>
            <person name="Cichocki N."/>
            <person name="Veneault-Fourrey C."/>
            <person name="LaButti K."/>
            <person name="Lindquist E.A."/>
            <person name="Lipzen A."/>
            <person name="Lundell T."/>
            <person name="Morin E."/>
            <person name="Murat C."/>
            <person name="Riley R."/>
            <person name="Ohm R."/>
            <person name="Sun H."/>
            <person name="Tunlid A."/>
            <person name="Henrissat B."/>
            <person name="Grigoriev I.V."/>
            <person name="Hibbett D.S."/>
            <person name="Martin F."/>
        </authorList>
    </citation>
    <scope>NUCLEOTIDE SEQUENCE [LARGE SCALE GENOMIC DNA]</scope>
    <source>
        <strain evidence="3 4">SS14</strain>
    </source>
</reference>
<dbReference type="InterPro" id="IPR039905">
    <property type="entry name" value="CD2BP2/Lin1"/>
</dbReference>
<protein>
    <recommendedName>
        <fullName evidence="2">GYF domain-containing protein</fullName>
    </recommendedName>
</protein>
<dbReference type="Pfam" id="PF02213">
    <property type="entry name" value="GYF"/>
    <property type="match status" value="1"/>
</dbReference>
<dbReference type="PANTHER" id="PTHR13138:SF3">
    <property type="entry name" value="CD2 ANTIGEN CYTOPLASMIC TAIL-BINDING PROTEIN 2"/>
    <property type="match status" value="1"/>
</dbReference>
<dbReference type="PANTHER" id="PTHR13138">
    <property type="entry name" value="PROTEIN LIN1"/>
    <property type="match status" value="1"/>
</dbReference>
<feature type="region of interest" description="Disordered" evidence="1">
    <location>
        <begin position="204"/>
        <end position="228"/>
    </location>
</feature>
<accession>A0A0C9V6U1</accession>
<dbReference type="GO" id="GO:0005682">
    <property type="term" value="C:U5 snRNP"/>
    <property type="evidence" value="ECO:0007669"/>
    <property type="project" value="InterPro"/>
</dbReference>
<feature type="compositionally biased region" description="Acidic residues" evidence="1">
    <location>
        <begin position="62"/>
        <end position="72"/>
    </location>
</feature>
<sequence length="399" mass="45051">MAPKRAAASGDVPDVSSSKKPAQKRTRFASPGDDPAVFAEEVDAALEDPMGTRRGRVKLEGYESDSTDDGEGVVESRKKKGKDEDDEDEDMFAMGEEEEKEEAAADKKKKKEFLRLGDIEGQEFGDAKGSGDELSDDDEPEDEDDAERRKKAGMGFEISSFNMREEMEEGKFDADGTFIRTYDPHGVHDRWMEGVDERTIKKARKQKKLRERQEREKEAREAQSAISQTDAERELINYLQKGESVVEALQRLGAVQRKLKAKAKQLQPKKPPNGMEVDAAAQAANNSAISPIQESITRITDLASTLMAQNTDIYSTTYEELLRSVRKQIGSDWTPQPPEYEYQWAVSSETDQNSQIYGPYKLDDMKSWYGANYFGEDGEKIRVRKVGDNNWHGWDDVVF</sequence>
<feature type="domain" description="GYF" evidence="2">
    <location>
        <begin position="341"/>
        <end position="399"/>
    </location>
</feature>
<dbReference type="SUPFAM" id="SSF55277">
    <property type="entry name" value="GYF domain"/>
    <property type="match status" value="1"/>
</dbReference>
<dbReference type="AlphaFoldDB" id="A0A0C9V6U1"/>
<dbReference type="PROSITE" id="PS50829">
    <property type="entry name" value="GYF"/>
    <property type="match status" value="1"/>
</dbReference>
<gene>
    <name evidence="3" type="ORF">M422DRAFT_231923</name>
</gene>
<dbReference type="InterPro" id="IPR003169">
    <property type="entry name" value="GYF"/>
</dbReference>
<evidence type="ECO:0000313" key="3">
    <source>
        <dbReference type="EMBL" id="KIJ37277.1"/>
    </source>
</evidence>
<dbReference type="OrthoDB" id="331341at2759"/>
<evidence type="ECO:0000256" key="1">
    <source>
        <dbReference type="SAM" id="MobiDB-lite"/>
    </source>
</evidence>